<dbReference type="Proteomes" id="UP000230790">
    <property type="component" value="Unassembled WGS sequence"/>
</dbReference>
<dbReference type="PROSITE" id="PS50885">
    <property type="entry name" value="HAMP"/>
    <property type="match status" value="1"/>
</dbReference>
<evidence type="ECO:0000256" key="8">
    <source>
        <dbReference type="ARBA" id="ARBA00022989"/>
    </source>
</evidence>
<accession>A0A2M8QGG2</accession>
<sequence>MPIRTRLTIWYTAVLAIILLIFSIGVYIYVTWQMIQQVDSRLNQAANTALPLALSRRPAVEERAGQTVLTLPGLDALRASETYVQLIGPRGQIIGISPNIADPFLTNHLDPAAFKEAARMPADQRVNLFTEAQHRGLPPIRVFTQALVTHNGEVVGYLQVATSLESIKAAQNSLLIALLSLGGVGVLFSAAIGVLLARRALQPVDALTKTVMAIYRAENLDRRVTVPKTNDEVSRLSQAFNEMLDRLSKLFHAQQRLIADVSHEMRTPLTVIRGNVDLLRAMGCADEESLDALTRESDRMTRLVGDLLLLSQADAGVLPMHIHNISLNQVISDVERSGQVLSAGRVNVSAHVEPNLVIQADADRLKQVLLNLVDNAIKHTPEGGQVRIEAVRSYNNYVRISVSDTGVGIPEKDLPYVFERFYRVDKSRSRANGGSGLGLSIAHSIVQAHNGRIVVSSKPGAGTTFDVYLPMQHPLPATGENSSRNSISPA</sequence>
<dbReference type="InterPro" id="IPR036890">
    <property type="entry name" value="HATPase_C_sf"/>
</dbReference>
<dbReference type="Pfam" id="PF02518">
    <property type="entry name" value="HATPase_c"/>
    <property type="match status" value="1"/>
</dbReference>
<dbReference type="EC" id="2.7.13.3" evidence="3"/>
<dbReference type="PANTHER" id="PTHR45436:SF5">
    <property type="entry name" value="SENSOR HISTIDINE KINASE TRCS"/>
    <property type="match status" value="1"/>
</dbReference>
<dbReference type="InterPro" id="IPR036097">
    <property type="entry name" value="HisK_dim/P_sf"/>
</dbReference>
<keyword evidence="5" id="KW-0808">Transferase</keyword>
<dbReference type="CDD" id="cd00075">
    <property type="entry name" value="HATPase"/>
    <property type="match status" value="1"/>
</dbReference>
<evidence type="ECO:0000256" key="2">
    <source>
        <dbReference type="ARBA" id="ARBA00004370"/>
    </source>
</evidence>
<dbReference type="Gene3D" id="3.30.565.10">
    <property type="entry name" value="Histidine kinase-like ATPase, C-terminal domain"/>
    <property type="match status" value="1"/>
</dbReference>
<evidence type="ECO:0000259" key="13">
    <source>
        <dbReference type="PROSITE" id="PS50885"/>
    </source>
</evidence>
<keyword evidence="8 11" id="KW-1133">Transmembrane helix</keyword>
<dbReference type="InterPro" id="IPR005467">
    <property type="entry name" value="His_kinase_dom"/>
</dbReference>
<dbReference type="GO" id="GO:0000155">
    <property type="term" value="F:phosphorelay sensor kinase activity"/>
    <property type="evidence" value="ECO:0007669"/>
    <property type="project" value="InterPro"/>
</dbReference>
<evidence type="ECO:0000256" key="11">
    <source>
        <dbReference type="SAM" id="Phobius"/>
    </source>
</evidence>
<dbReference type="InterPro" id="IPR003661">
    <property type="entry name" value="HisK_dim/P_dom"/>
</dbReference>
<keyword evidence="6 11" id="KW-0812">Transmembrane</keyword>
<evidence type="ECO:0000256" key="9">
    <source>
        <dbReference type="ARBA" id="ARBA00023012"/>
    </source>
</evidence>
<evidence type="ECO:0000256" key="4">
    <source>
        <dbReference type="ARBA" id="ARBA00022553"/>
    </source>
</evidence>
<evidence type="ECO:0000313" key="14">
    <source>
        <dbReference type="EMBL" id="PJF48915.1"/>
    </source>
</evidence>
<comment type="caution">
    <text evidence="14">The sequence shown here is derived from an EMBL/GenBank/DDBJ whole genome shotgun (WGS) entry which is preliminary data.</text>
</comment>
<name>A0A2M8QGG2_9CHLR</name>
<organism evidence="14 15">
    <name type="scientific">Candidatus Thermofonsia Clade 3 bacterium</name>
    <dbReference type="NCBI Taxonomy" id="2364212"/>
    <lineage>
        <taxon>Bacteria</taxon>
        <taxon>Bacillati</taxon>
        <taxon>Chloroflexota</taxon>
        <taxon>Candidatus Thermofontia</taxon>
        <taxon>Candidatus Thermofonsia Clade 3</taxon>
    </lineage>
</organism>
<dbReference type="InterPro" id="IPR003660">
    <property type="entry name" value="HAMP_dom"/>
</dbReference>
<keyword evidence="9" id="KW-0902">Two-component regulatory system</keyword>
<protein>
    <recommendedName>
        <fullName evidence="3">histidine kinase</fullName>
        <ecNumber evidence="3">2.7.13.3</ecNumber>
    </recommendedName>
</protein>
<dbReference type="CDD" id="cd00082">
    <property type="entry name" value="HisKA"/>
    <property type="match status" value="1"/>
</dbReference>
<keyword evidence="10 11" id="KW-0472">Membrane</keyword>
<dbReference type="EMBL" id="PGTN01000004">
    <property type="protein sequence ID" value="PJF48915.1"/>
    <property type="molecule type" value="Genomic_DNA"/>
</dbReference>
<evidence type="ECO:0000256" key="10">
    <source>
        <dbReference type="ARBA" id="ARBA00023136"/>
    </source>
</evidence>
<evidence type="ECO:0000259" key="12">
    <source>
        <dbReference type="PROSITE" id="PS50109"/>
    </source>
</evidence>
<comment type="catalytic activity">
    <reaction evidence="1">
        <text>ATP + protein L-histidine = ADP + protein N-phospho-L-histidine.</text>
        <dbReference type="EC" id="2.7.13.3"/>
    </reaction>
</comment>
<evidence type="ECO:0000256" key="5">
    <source>
        <dbReference type="ARBA" id="ARBA00022679"/>
    </source>
</evidence>
<dbReference type="PANTHER" id="PTHR45436">
    <property type="entry name" value="SENSOR HISTIDINE KINASE YKOH"/>
    <property type="match status" value="1"/>
</dbReference>
<dbReference type="SUPFAM" id="SSF47384">
    <property type="entry name" value="Homodimeric domain of signal transducing histidine kinase"/>
    <property type="match status" value="1"/>
</dbReference>
<evidence type="ECO:0000313" key="15">
    <source>
        <dbReference type="Proteomes" id="UP000230790"/>
    </source>
</evidence>
<keyword evidence="7" id="KW-0418">Kinase</keyword>
<feature type="transmembrane region" description="Helical" evidence="11">
    <location>
        <begin position="174"/>
        <end position="197"/>
    </location>
</feature>
<reference evidence="14 15" key="1">
    <citation type="submission" date="2017-11" db="EMBL/GenBank/DDBJ databases">
        <title>Evolution of Phototrophy in the Chloroflexi Phylum Driven by Horizontal Gene Transfer.</title>
        <authorList>
            <person name="Ward L.M."/>
            <person name="Hemp J."/>
            <person name="Shih P.M."/>
            <person name="Mcglynn S.E."/>
            <person name="Fischer W."/>
        </authorList>
    </citation>
    <scope>NUCLEOTIDE SEQUENCE [LARGE SCALE GENOMIC DNA]</scope>
    <source>
        <strain evidence="14">JP3_7</strain>
    </source>
</reference>
<dbReference type="Gene3D" id="6.10.340.10">
    <property type="match status" value="1"/>
</dbReference>
<dbReference type="SMART" id="SM00388">
    <property type="entry name" value="HisKA"/>
    <property type="match status" value="1"/>
</dbReference>
<dbReference type="PROSITE" id="PS50109">
    <property type="entry name" value="HIS_KIN"/>
    <property type="match status" value="1"/>
</dbReference>
<gene>
    <name evidence="14" type="ORF">CUN48_01250</name>
</gene>
<dbReference type="PRINTS" id="PR00344">
    <property type="entry name" value="BCTRLSENSOR"/>
</dbReference>
<dbReference type="GO" id="GO:0005886">
    <property type="term" value="C:plasma membrane"/>
    <property type="evidence" value="ECO:0007669"/>
    <property type="project" value="TreeGrafter"/>
</dbReference>
<dbReference type="Pfam" id="PF00672">
    <property type="entry name" value="HAMP"/>
    <property type="match status" value="1"/>
</dbReference>
<dbReference type="FunFam" id="1.10.287.130:FF:000001">
    <property type="entry name" value="Two-component sensor histidine kinase"/>
    <property type="match status" value="1"/>
</dbReference>
<evidence type="ECO:0000256" key="3">
    <source>
        <dbReference type="ARBA" id="ARBA00012438"/>
    </source>
</evidence>
<dbReference type="CDD" id="cd06225">
    <property type="entry name" value="HAMP"/>
    <property type="match status" value="1"/>
</dbReference>
<proteinExistence type="predicted"/>
<dbReference type="SUPFAM" id="SSF158472">
    <property type="entry name" value="HAMP domain-like"/>
    <property type="match status" value="1"/>
</dbReference>
<dbReference type="Gene3D" id="1.10.287.130">
    <property type="match status" value="1"/>
</dbReference>
<feature type="domain" description="HAMP" evidence="13">
    <location>
        <begin position="198"/>
        <end position="252"/>
    </location>
</feature>
<dbReference type="SMART" id="SM00387">
    <property type="entry name" value="HATPase_c"/>
    <property type="match status" value="1"/>
</dbReference>
<dbReference type="SMART" id="SM00304">
    <property type="entry name" value="HAMP"/>
    <property type="match status" value="1"/>
</dbReference>
<feature type="domain" description="Histidine kinase" evidence="12">
    <location>
        <begin position="260"/>
        <end position="473"/>
    </location>
</feature>
<dbReference type="InterPro" id="IPR003594">
    <property type="entry name" value="HATPase_dom"/>
</dbReference>
<dbReference type="SUPFAM" id="SSF55874">
    <property type="entry name" value="ATPase domain of HSP90 chaperone/DNA topoisomerase II/histidine kinase"/>
    <property type="match status" value="1"/>
</dbReference>
<dbReference type="FunFam" id="3.30.565.10:FF:000006">
    <property type="entry name" value="Sensor histidine kinase WalK"/>
    <property type="match status" value="1"/>
</dbReference>
<evidence type="ECO:0000256" key="7">
    <source>
        <dbReference type="ARBA" id="ARBA00022777"/>
    </source>
</evidence>
<dbReference type="Pfam" id="PF00512">
    <property type="entry name" value="HisKA"/>
    <property type="match status" value="1"/>
</dbReference>
<comment type="subcellular location">
    <subcellularLocation>
        <location evidence="2">Membrane</location>
    </subcellularLocation>
</comment>
<dbReference type="AlphaFoldDB" id="A0A2M8QGG2"/>
<dbReference type="InterPro" id="IPR004358">
    <property type="entry name" value="Sig_transdc_His_kin-like_C"/>
</dbReference>
<feature type="transmembrane region" description="Helical" evidence="11">
    <location>
        <begin position="7"/>
        <end position="30"/>
    </location>
</feature>
<keyword evidence="4" id="KW-0597">Phosphoprotein</keyword>
<evidence type="ECO:0000256" key="6">
    <source>
        <dbReference type="ARBA" id="ARBA00022692"/>
    </source>
</evidence>
<evidence type="ECO:0000256" key="1">
    <source>
        <dbReference type="ARBA" id="ARBA00000085"/>
    </source>
</evidence>
<dbReference type="InterPro" id="IPR050428">
    <property type="entry name" value="TCS_sensor_his_kinase"/>
</dbReference>